<dbReference type="AlphaFoldDB" id="A0ABC8RR95"/>
<feature type="region of interest" description="Disordered" evidence="1">
    <location>
        <begin position="76"/>
        <end position="103"/>
    </location>
</feature>
<sequence>MKENMDDGDEDGSHHVIFPKLDSSSNVQASMSMDAFIDDFLKNSGTCTHAHTCNPPGPGADTAHTHTCNHTHTQIFPSENDDVPHHNEHLVPKPRRPSGNREAVRKYREKKKAHTAYLEGEVMKLQFVNQQLIRKLQGRAVLEAEVLRLRGLLMDIGGKIYSELGVFPLQQQCNSTTTIAEGGCGLQSMGGSMSLRCENEIPSFHTSVGTSLQTSTDYQADTHDIPSAEGCTRDSVETLLSSASPSE</sequence>
<dbReference type="PANTHER" id="PTHR23334:SF20">
    <property type="entry name" value="BASIC LEUCINE ZIPPER 24"/>
    <property type="match status" value="1"/>
</dbReference>
<organism evidence="3 4">
    <name type="scientific">Ilex paraguariensis</name>
    <name type="common">yerba mate</name>
    <dbReference type="NCBI Taxonomy" id="185542"/>
    <lineage>
        <taxon>Eukaryota</taxon>
        <taxon>Viridiplantae</taxon>
        <taxon>Streptophyta</taxon>
        <taxon>Embryophyta</taxon>
        <taxon>Tracheophyta</taxon>
        <taxon>Spermatophyta</taxon>
        <taxon>Magnoliopsida</taxon>
        <taxon>eudicotyledons</taxon>
        <taxon>Gunneridae</taxon>
        <taxon>Pentapetalae</taxon>
        <taxon>asterids</taxon>
        <taxon>campanulids</taxon>
        <taxon>Aquifoliales</taxon>
        <taxon>Aquifoliaceae</taxon>
        <taxon>Ilex</taxon>
    </lineage>
</organism>
<dbReference type="EMBL" id="CAUOFW020001691">
    <property type="protein sequence ID" value="CAK9147513.1"/>
    <property type="molecule type" value="Genomic_DNA"/>
</dbReference>
<evidence type="ECO:0000313" key="3">
    <source>
        <dbReference type="EMBL" id="CAK9147513.1"/>
    </source>
</evidence>
<dbReference type="Gene3D" id="1.20.5.170">
    <property type="match status" value="1"/>
</dbReference>
<comment type="caution">
    <text evidence="3">The sequence shown here is derived from an EMBL/GenBank/DDBJ whole genome shotgun (WGS) entry which is preliminary data.</text>
</comment>
<dbReference type="Pfam" id="PF07716">
    <property type="entry name" value="bZIP_2"/>
    <property type="match status" value="1"/>
</dbReference>
<gene>
    <name evidence="3" type="ORF">ILEXP_LOCUS15418</name>
</gene>
<evidence type="ECO:0000259" key="2">
    <source>
        <dbReference type="SMART" id="SM00338"/>
    </source>
</evidence>
<dbReference type="InterPro" id="IPR031106">
    <property type="entry name" value="C/EBP"/>
</dbReference>
<dbReference type="CDD" id="cd14686">
    <property type="entry name" value="bZIP"/>
    <property type="match status" value="1"/>
</dbReference>
<reference evidence="3 4" key="1">
    <citation type="submission" date="2024-02" db="EMBL/GenBank/DDBJ databases">
        <authorList>
            <person name="Vignale AGUSTIN F."/>
            <person name="Sosa J E."/>
            <person name="Modenutti C."/>
        </authorList>
    </citation>
    <scope>NUCLEOTIDE SEQUENCE [LARGE SCALE GENOMIC DNA]</scope>
</reference>
<proteinExistence type="predicted"/>
<dbReference type="SMART" id="SM00338">
    <property type="entry name" value="BRLZ"/>
    <property type="match status" value="1"/>
</dbReference>
<dbReference type="Proteomes" id="UP001642360">
    <property type="component" value="Unassembled WGS sequence"/>
</dbReference>
<dbReference type="InterPro" id="IPR046347">
    <property type="entry name" value="bZIP_sf"/>
</dbReference>
<protein>
    <recommendedName>
        <fullName evidence="2">BZIP domain-containing protein</fullName>
    </recommendedName>
</protein>
<evidence type="ECO:0000313" key="4">
    <source>
        <dbReference type="Proteomes" id="UP001642360"/>
    </source>
</evidence>
<accession>A0ABC8RR95</accession>
<feature type="domain" description="BZIP" evidence="2">
    <location>
        <begin position="88"/>
        <end position="155"/>
    </location>
</feature>
<keyword evidence="4" id="KW-1185">Reference proteome</keyword>
<name>A0ABC8RR95_9AQUA</name>
<dbReference type="SUPFAM" id="SSF57959">
    <property type="entry name" value="Leucine zipper domain"/>
    <property type="match status" value="1"/>
</dbReference>
<dbReference type="PANTHER" id="PTHR23334">
    <property type="entry name" value="CCAAT/ENHANCER BINDING PROTEIN"/>
    <property type="match status" value="1"/>
</dbReference>
<dbReference type="InterPro" id="IPR004827">
    <property type="entry name" value="bZIP"/>
</dbReference>
<evidence type="ECO:0000256" key="1">
    <source>
        <dbReference type="SAM" id="MobiDB-lite"/>
    </source>
</evidence>
<feature type="compositionally biased region" description="Basic and acidic residues" evidence="1">
    <location>
        <begin position="82"/>
        <end position="91"/>
    </location>
</feature>